<evidence type="ECO:0000256" key="1">
    <source>
        <dbReference type="SAM" id="MobiDB-lite"/>
    </source>
</evidence>
<reference evidence="2" key="1">
    <citation type="submission" date="2023-12" db="EMBL/GenBank/DDBJ databases">
        <title>Genome assembly of Anisodus tanguticus.</title>
        <authorList>
            <person name="Wang Y.-J."/>
        </authorList>
    </citation>
    <scope>NUCLEOTIDE SEQUENCE</scope>
    <source>
        <strain evidence="2">KB-2021</strain>
        <tissue evidence="2">Leaf</tissue>
    </source>
</reference>
<evidence type="ECO:0000313" key="3">
    <source>
        <dbReference type="Proteomes" id="UP001291623"/>
    </source>
</evidence>
<feature type="compositionally biased region" description="Polar residues" evidence="1">
    <location>
        <begin position="56"/>
        <end position="65"/>
    </location>
</feature>
<dbReference type="AlphaFoldDB" id="A0AAE1RBD7"/>
<dbReference type="Proteomes" id="UP001291623">
    <property type="component" value="Unassembled WGS sequence"/>
</dbReference>
<sequence>MIMSSHGRKSLRLSKYLVLGKYLLNLIRKRTMTLPSQSNASLQSPTSAQDRGCGYTESTSQPFSTMNKDLLHQSKESRTLDDVPSSSTASHSRWLHLELVDFPLPPKVEDLLVHSQVFLLG</sequence>
<accession>A0AAE1RBD7</accession>
<dbReference type="EMBL" id="JAVYJV010000017">
    <property type="protein sequence ID" value="KAK4349064.1"/>
    <property type="molecule type" value="Genomic_DNA"/>
</dbReference>
<name>A0AAE1RBD7_9SOLA</name>
<protein>
    <submittedName>
        <fullName evidence="2">Uncharacterized protein</fullName>
    </submittedName>
</protein>
<feature type="region of interest" description="Disordered" evidence="1">
    <location>
        <begin position="35"/>
        <end position="65"/>
    </location>
</feature>
<organism evidence="2 3">
    <name type="scientific">Anisodus tanguticus</name>
    <dbReference type="NCBI Taxonomy" id="243964"/>
    <lineage>
        <taxon>Eukaryota</taxon>
        <taxon>Viridiplantae</taxon>
        <taxon>Streptophyta</taxon>
        <taxon>Embryophyta</taxon>
        <taxon>Tracheophyta</taxon>
        <taxon>Spermatophyta</taxon>
        <taxon>Magnoliopsida</taxon>
        <taxon>eudicotyledons</taxon>
        <taxon>Gunneridae</taxon>
        <taxon>Pentapetalae</taxon>
        <taxon>asterids</taxon>
        <taxon>lamiids</taxon>
        <taxon>Solanales</taxon>
        <taxon>Solanaceae</taxon>
        <taxon>Solanoideae</taxon>
        <taxon>Hyoscyameae</taxon>
        <taxon>Anisodus</taxon>
    </lineage>
</organism>
<gene>
    <name evidence="2" type="ORF">RND71_031819</name>
</gene>
<keyword evidence="3" id="KW-1185">Reference proteome</keyword>
<evidence type="ECO:0000313" key="2">
    <source>
        <dbReference type="EMBL" id="KAK4349064.1"/>
    </source>
</evidence>
<proteinExistence type="predicted"/>
<comment type="caution">
    <text evidence="2">The sequence shown here is derived from an EMBL/GenBank/DDBJ whole genome shotgun (WGS) entry which is preliminary data.</text>
</comment>
<feature type="compositionally biased region" description="Polar residues" evidence="1">
    <location>
        <begin position="35"/>
        <end position="49"/>
    </location>
</feature>